<name>A0A1B6ISM6_9HEMI</name>
<dbReference type="EMBL" id="GECU01017799">
    <property type="protein sequence ID" value="JAS89907.1"/>
    <property type="molecule type" value="Transcribed_RNA"/>
</dbReference>
<evidence type="ECO:0000313" key="1">
    <source>
        <dbReference type="EMBL" id="JAS89907.1"/>
    </source>
</evidence>
<sequence length="117" mass="12724">MNRAVLSPASADPASPSKPITIKTYKATAIAMKNAISLNTPTSMMIPLTKNISAIDIETGVPYLIIQSLVGSSGSPFPLYLFIDIMTLKRYITLIIIVNQEIIMQPARSVVQPKQHV</sequence>
<organism evidence="1">
    <name type="scientific">Homalodisca liturata</name>
    <dbReference type="NCBI Taxonomy" id="320908"/>
    <lineage>
        <taxon>Eukaryota</taxon>
        <taxon>Metazoa</taxon>
        <taxon>Ecdysozoa</taxon>
        <taxon>Arthropoda</taxon>
        <taxon>Hexapoda</taxon>
        <taxon>Insecta</taxon>
        <taxon>Pterygota</taxon>
        <taxon>Neoptera</taxon>
        <taxon>Paraneoptera</taxon>
        <taxon>Hemiptera</taxon>
        <taxon>Auchenorrhyncha</taxon>
        <taxon>Membracoidea</taxon>
        <taxon>Cicadellidae</taxon>
        <taxon>Cicadellinae</taxon>
        <taxon>Proconiini</taxon>
        <taxon>Homalodisca</taxon>
    </lineage>
</organism>
<accession>A0A1B6ISM6</accession>
<dbReference type="AlphaFoldDB" id="A0A1B6ISM6"/>
<reference evidence="1" key="1">
    <citation type="submission" date="2015-11" db="EMBL/GenBank/DDBJ databases">
        <title>De novo transcriptome assembly of four potential Pierce s Disease insect vectors from Arizona vineyards.</title>
        <authorList>
            <person name="Tassone E.E."/>
        </authorList>
    </citation>
    <scope>NUCLEOTIDE SEQUENCE</scope>
</reference>
<protein>
    <submittedName>
        <fullName evidence="1">Uncharacterized protein</fullName>
    </submittedName>
</protein>
<proteinExistence type="predicted"/>
<gene>
    <name evidence="1" type="ORF">g.56308</name>
</gene>